<feature type="transmembrane region" description="Helical" evidence="1">
    <location>
        <begin position="9"/>
        <end position="27"/>
    </location>
</feature>
<dbReference type="RefSeq" id="WP_241411891.1">
    <property type="nucleotide sequence ID" value="NZ_JAKZGO010000007.1"/>
</dbReference>
<reference evidence="2" key="1">
    <citation type="submission" date="2022-03" db="EMBL/GenBank/DDBJ databases">
        <title>De novo assembled genomes of Belliella spp. (Cyclobacteriaceae) strains.</title>
        <authorList>
            <person name="Szabo A."/>
            <person name="Korponai K."/>
            <person name="Felfoldi T."/>
        </authorList>
    </citation>
    <scope>NUCLEOTIDE SEQUENCE</scope>
    <source>
        <strain evidence="2">DSM 111903</strain>
    </source>
</reference>
<sequence length="120" mass="13642">MNNLLKQTIGISLTIIMIFHGMVLPYFSVSEEHVLEDSLAYFTSNSLAEYASDLPLVSDADQLVIVTCKGQFVGDSYIGSFNAINSFHFENFVRTLFKLSQKTDVVFGIKELKFPTHYFW</sequence>
<protein>
    <submittedName>
        <fullName evidence="2">Uncharacterized protein</fullName>
    </submittedName>
</protein>
<keyword evidence="1" id="KW-1133">Transmembrane helix</keyword>
<keyword evidence="1" id="KW-0472">Membrane</keyword>
<keyword evidence="1" id="KW-0812">Transmembrane</keyword>
<accession>A0ABS9VBS8</accession>
<gene>
    <name evidence="2" type="ORF">MM213_10005</name>
</gene>
<proteinExistence type="predicted"/>
<comment type="caution">
    <text evidence="2">The sequence shown here is derived from an EMBL/GenBank/DDBJ whole genome shotgun (WGS) entry which is preliminary data.</text>
</comment>
<organism evidence="2 3">
    <name type="scientific">Belliella alkalica</name>
    <dbReference type="NCBI Taxonomy" id="1730871"/>
    <lineage>
        <taxon>Bacteria</taxon>
        <taxon>Pseudomonadati</taxon>
        <taxon>Bacteroidota</taxon>
        <taxon>Cytophagia</taxon>
        <taxon>Cytophagales</taxon>
        <taxon>Cyclobacteriaceae</taxon>
        <taxon>Belliella</taxon>
    </lineage>
</organism>
<evidence type="ECO:0000256" key="1">
    <source>
        <dbReference type="SAM" id="Phobius"/>
    </source>
</evidence>
<dbReference type="Proteomes" id="UP001165430">
    <property type="component" value="Unassembled WGS sequence"/>
</dbReference>
<dbReference type="EMBL" id="JAKZGO010000007">
    <property type="protein sequence ID" value="MCH7413818.1"/>
    <property type="molecule type" value="Genomic_DNA"/>
</dbReference>
<name>A0ABS9VBS8_9BACT</name>
<keyword evidence="3" id="KW-1185">Reference proteome</keyword>
<evidence type="ECO:0000313" key="3">
    <source>
        <dbReference type="Proteomes" id="UP001165430"/>
    </source>
</evidence>
<evidence type="ECO:0000313" key="2">
    <source>
        <dbReference type="EMBL" id="MCH7413818.1"/>
    </source>
</evidence>